<evidence type="ECO:0000256" key="7">
    <source>
        <dbReference type="ARBA" id="ARBA00023010"/>
    </source>
</evidence>
<dbReference type="NCBIfam" id="TIGR00966">
    <property type="entry name" value="transloc_SecF"/>
    <property type="match status" value="1"/>
</dbReference>
<dbReference type="InterPro" id="IPR022646">
    <property type="entry name" value="SecD/SecF_CS"/>
</dbReference>
<feature type="transmembrane region" description="Helical" evidence="9">
    <location>
        <begin position="607"/>
        <end position="628"/>
    </location>
</feature>
<feature type="transmembrane region" description="Helical" evidence="9">
    <location>
        <begin position="583"/>
        <end position="600"/>
    </location>
</feature>
<dbReference type="Gene3D" id="1.20.1640.10">
    <property type="entry name" value="Multidrug efflux transporter AcrB transmembrane domain"/>
    <property type="match status" value="2"/>
</dbReference>
<evidence type="ECO:0000313" key="16">
    <source>
        <dbReference type="Proteomes" id="UP001589693"/>
    </source>
</evidence>
<dbReference type="NCBIfam" id="TIGR00916">
    <property type="entry name" value="2A0604s01"/>
    <property type="match status" value="1"/>
</dbReference>
<evidence type="ECO:0000256" key="5">
    <source>
        <dbReference type="ARBA" id="ARBA00022927"/>
    </source>
</evidence>
<feature type="transmembrane region" description="Helical" evidence="9">
    <location>
        <begin position="278"/>
        <end position="299"/>
    </location>
</feature>
<keyword evidence="5 9" id="KW-0653">Protein transport</keyword>
<feature type="transmembrane region" description="Helical" evidence="9">
    <location>
        <begin position="685"/>
        <end position="704"/>
    </location>
</feature>
<sequence length="769" mass="80532">MSRQRAQRGPVARVFIALAVLAASLYLVLTTAPRLGLDLRGGTQIVLQANDSATAKADAETTDRTLEVLRRRVDQLGVAEPTLARSGENRIIVELPGVQDPRQAIEVIGRTAQLTFHPVISSLPPGTPPQQPPAGQKVLATTEGEQLLLGPTALTGEGVADASAGMGQDGPGYVVSINFQSAGGSAWAKLTGQAACAPVGSPARRVAIALDDKIISAPEVNPSVNCNVGILGGSTQITGKFSNQEATELSLLIKAGALPVPVEIIEQRTVGPTLGADAIQASVEAGIIGLALTALFLIVVYRFAGLISVIALVGYSALSYAMLLFIGATLTLPGLAGLVLAIGMAVDSTVLVFERTREEFLGTRKQTLPKAIDNGFGNALSAIVDSNITTLLAAGLLFWLATGPVKGFGVTLTIGVLGAMFATLVLTRALLFLAVRGPFVKHHKLTGLTHHGIVRRKLEERDPKLYDRAGRWLIASMAVLVLVFAGVFVRGLNLGVEFTGGRVLEYSTGAAADVEKIRSAVSDAGFPRAIVQASGENAVSVRTEPTEETGAIRDAVAKAAGKAEQIRDEKIGPSLGDELRNNAVIALLLAVLAQLAYLAFRFDWRLGLATVAALAADVLIVLGAFAWMDKTLDAVFLASILTVIGYSVNDSVVVFDRVRELRGLRPKESFARVSSAAVLQTLPRTVNTGIGVLFVLAALLVLGGGSLEDFALAMLLGLIAGTTSTIVTAAPVAVLLDKRWPGAGKRRGKKKSHYSSQPSRKRDHSGAVV</sequence>
<evidence type="ECO:0000259" key="13">
    <source>
        <dbReference type="Pfam" id="PF21760"/>
    </source>
</evidence>
<dbReference type="HAMAP" id="MF_01464_B">
    <property type="entry name" value="SecF_B"/>
    <property type="match status" value="1"/>
</dbReference>
<dbReference type="NCBIfam" id="TIGR01129">
    <property type="entry name" value="secD"/>
    <property type="match status" value="1"/>
</dbReference>
<evidence type="ECO:0000256" key="2">
    <source>
        <dbReference type="ARBA" id="ARBA00022448"/>
    </source>
</evidence>
<comment type="subunit">
    <text evidence="10">Forms a complex with SecD. Part of the essential Sec protein translocation apparatus which comprises SecA, SecYEG and auxiliary proteins SecDF. Other proteins may also be involved.</text>
</comment>
<dbReference type="InterPro" id="IPR005791">
    <property type="entry name" value="SecD"/>
</dbReference>
<comment type="function">
    <text evidence="9">Part of the Sec protein translocase complex. Interacts with the SecYEG preprotein conducting channel. SecDF uses the proton motive force (PMF) to complete protein translocation after the ATP-dependent function of SecA.</text>
</comment>
<dbReference type="InterPro" id="IPR048634">
    <property type="entry name" value="SecD_SecF_C"/>
</dbReference>
<dbReference type="Proteomes" id="UP001589693">
    <property type="component" value="Unassembled WGS sequence"/>
</dbReference>
<feature type="region of interest" description="Disordered" evidence="11">
    <location>
        <begin position="743"/>
        <end position="769"/>
    </location>
</feature>
<dbReference type="Pfam" id="PF22599">
    <property type="entry name" value="SecDF_P1_head"/>
    <property type="match status" value="1"/>
</dbReference>
<dbReference type="HAMAP" id="MF_01463_B">
    <property type="entry name" value="SecD_B"/>
    <property type="match status" value="1"/>
</dbReference>
<dbReference type="SUPFAM" id="SSF82866">
    <property type="entry name" value="Multidrug efflux transporter AcrB transmembrane domain"/>
    <property type="match status" value="2"/>
</dbReference>
<keyword evidence="3 9" id="KW-1003">Cell membrane</keyword>
<evidence type="ECO:0000256" key="11">
    <source>
        <dbReference type="SAM" id="MobiDB-lite"/>
    </source>
</evidence>
<feature type="transmembrane region" description="Helical" evidence="9">
    <location>
        <begin position="634"/>
        <end position="655"/>
    </location>
</feature>
<feature type="transmembrane region" description="Helical" evidence="9">
    <location>
        <begin position="334"/>
        <end position="354"/>
    </location>
</feature>
<evidence type="ECO:0000256" key="10">
    <source>
        <dbReference type="HAMAP-Rule" id="MF_01464"/>
    </source>
</evidence>
<feature type="transmembrane region" description="Helical" evidence="9">
    <location>
        <begin position="472"/>
        <end position="492"/>
    </location>
</feature>
<dbReference type="InterPro" id="IPR055344">
    <property type="entry name" value="SecD_SecF_C_bact"/>
</dbReference>
<keyword evidence="4 9" id="KW-0812">Transmembrane</keyword>
<reference evidence="15 16" key="1">
    <citation type="submission" date="2024-09" db="EMBL/GenBank/DDBJ databases">
        <authorList>
            <person name="Sun Q."/>
            <person name="Mori K."/>
        </authorList>
    </citation>
    <scope>NUCLEOTIDE SEQUENCE [LARGE SCALE GENOMIC DNA]</scope>
    <source>
        <strain evidence="15 16">TBRC 7907</strain>
    </source>
</reference>
<dbReference type="Pfam" id="PF07549">
    <property type="entry name" value="Sec_GG"/>
    <property type="match status" value="2"/>
</dbReference>
<feature type="domain" description="Protein export membrane protein SecD/SecF C-terminal" evidence="12">
    <location>
        <begin position="262"/>
        <end position="431"/>
    </location>
</feature>
<keyword evidence="6 9" id="KW-1133">Transmembrane helix</keyword>
<dbReference type="Pfam" id="PF02355">
    <property type="entry name" value="SecD_SecF_C"/>
    <property type="match status" value="2"/>
</dbReference>
<dbReference type="InterPro" id="IPR048631">
    <property type="entry name" value="SecD_1st"/>
</dbReference>
<dbReference type="InterPro" id="IPR022645">
    <property type="entry name" value="SecD/SecF_bac"/>
</dbReference>
<feature type="domain" description="Protein translocase subunit SecDF P1" evidence="13">
    <location>
        <begin position="63"/>
        <end position="119"/>
    </location>
</feature>
<comment type="subunit">
    <text evidence="9">Forms a complex with SecF. Part of the essential Sec protein translocation apparatus which comprises SecA, SecYEG and auxiliary proteins SecDF. Other proteins may also be involved.</text>
</comment>
<comment type="similarity">
    <text evidence="9">Belongs to the SecD/SecF family. SecD subfamily.</text>
</comment>
<keyword evidence="8 9" id="KW-0472">Membrane</keyword>
<feature type="transmembrane region" description="Helical" evidence="9">
    <location>
        <begin position="710"/>
        <end position="736"/>
    </location>
</feature>
<dbReference type="InterPro" id="IPR054384">
    <property type="entry name" value="SecDF_P1_head"/>
</dbReference>
<keyword evidence="2 9" id="KW-0813">Transport</keyword>
<dbReference type="PRINTS" id="PR01755">
    <property type="entry name" value="SECFTRNLCASE"/>
</dbReference>
<evidence type="ECO:0000256" key="3">
    <source>
        <dbReference type="ARBA" id="ARBA00022475"/>
    </source>
</evidence>
<feature type="transmembrane region" description="Helical" evidence="9">
    <location>
        <begin position="412"/>
        <end position="435"/>
    </location>
</feature>
<dbReference type="PANTHER" id="PTHR30081:SF1">
    <property type="entry name" value="PROTEIN TRANSLOCASE SUBUNIT SECD"/>
    <property type="match status" value="1"/>
</dbReference>
<comment type="subcellular location">
    <subcellularLocation>
        <location evidence="1 9">Cell membrane</location>
        <topology evidence="1 9">Multi-pass membrane protein</topology>
    </subcellularLocation>
</comment>
<dbReference type="InterPro" id="IPR022813">
    <property type="entry name" value="SecD/SecF_arch_bac"/>
</dbReference>
<proteinExistence type="inferred from homology"/>
<evidence type="ECO:0000256" key="6">
    <source>
        <dbReference type="ARBA" id="ARBA00022989"/>
    </source>
</evidence>
<organism evidence="15 16">
    <name type="scientific">Allokutzneria oryzae</name>
    <dbReference type="NCBI Taxonomy" id="1378989"/>
    <lineage>
        <taxon>Bacteria</taxon>
        <taxon>Bacillati</taxon>
        <taxon>Actinomycetota</taxon>
        <taxon>Actinomycetes</taxon>
        <taxon>Pseudonocardiales</taxon>
        <taxon>Pseudonocardiaceae</taxon>
        <taxon>Allokutzneria</taxon>
    </lineage>
</organism>
<comment type="caution">
    <text evidence="9">Lacks conserved residue(s) required for the propagation of feature annotation.</text>
</comment>
<protein>
    <recommendedName>
        <fullName evidence="9 10">Multifunctional fusion protein</fullName>
    </recommendedName>
    <domain>
        <recommendedName>
            <fullName evidence="9">Protein translocase subunit SecD</fullName>
        </recommendedName>
    </domain>
    <domain>
        <recommendedName>
            <fullName evidence="10">Protein-export membrane protein SecF</fullName>
        </recommendedName>
    </domain>
</protein>
<evidence type="ECO:0000313" key="15">
    <source>
        <dbReference type="EMBL" id="MFB9903722.1"/>
    </source>
</evidence>
<dbReference type="Gene3D" id="3.30.1360.200">
    <property type="match status" value="1"/>
</dbReference>
<evidence type="ECO:0000256" key="4">
    <source>
        <dbReference type="ARBA" id="ARBA00022692"/>
    </source>
</evidence>
<keyword evidence="7 9" id="KW-0811">Translocation</keyword>
<dbReference type="NCBIfam" id="NF009583">
    <property type="entry name" value="PRK13024.1-3"/>
    <property type="match status" value="1"/>
</dbReference>
<evidence type="ECO:0000256" key="8">
    <source>
        <dbReference type="ARBA" id="ARBA00023136"/>
    </source>
</evidence>
<evidence type="ECO:0000256" key="1">
    <source>
        <dbReference type="ARBA" id="ARBA00004651"/>
    </source>
</evidence>
<dbReference type="InterPro" id="IPR005665">
    <property type="entry name" value="SecF_bac"/>
</dbReference>
<keyword evidence="16" id="KW-1185">Reference proteome</keyword>
<name>A0ABV5ZS77_9PSEU</name>
<accession>A0ABV5ZS77</accession>
<feature type="domain" description="Protein export membrane protein SecD/SecF C-terminal" evidence="12">
    <location>
        <begin position="554"/>
        <end position="738"/>
    </location>
</feature>
<feature type="transmembrane region" description="Helical" evidence="9">
    <location>
        <begin position="375"/>
        <end position="400"/>
    </location>
</feature>
<evidence type="ECO:0000259" key="14">
    <source>
        <dbReference type="Pfam" id="PF22599"/>
    </source>
</evidence>
<dbReference type="Gene3D" id="3.30.70.3400">
    <property type="match status" value="1"/>
</dbReference>
<comment type="similarity">
    <text evidence="10">Belongs to the SecD/SecF family. SecF subfamily.</text>
</comment>
<feature type="domain" description="SecDF P1 head subdomain" evidence="14">
    <location>
        <begin position="142"/>
        <end position="260"/>
    </location>
</feature>
<feature type="compositionally biased region" description="Basic residues" evidence="11">
    <location>
        <begin position="744"/>
        <end position="763"/>
    </location>
</feature>
<evidence type="ECO:0000256" key="9">
    <source>
        <dbReference type="HAMAP-Rule" id="MF_01463"/>
    </source>
</evidence>
<dbReference type="PANTHER" id="PTHR30081">
    <property type="entry name" value="PROTEIN-EXPORT MEMBRANE PROTEIN SEC"/>
    <property type="match status" value="1"/>
</dbReference>
<feature type="transmembrane region" description="Helical" evidence="9">
    <location>
        <begin position="12"/>
        <end position="29"/>
    </location>
</feature>
<dbReference type="EMBL" id="JBHLZU010000006">
    <property type="protein sequence ID" value="MFB9903722.1"/>
    <property type="molecule type" value="Genomic_DNA"/>
</dbReference>
<feature type="transmembrane region" description="Helical" evidence="9">
    <location>
        <begin position="306"/>
        <end position="328"/>
    </location>
</feature>
<evidence type="ECO:0000259" key="12">
    <source>
        <dbReference type="Pfam" id="PF02355"/>
    </source>
</evidence>
<dbReference type="Pfam" id="PF21760">
    <property type="entry name" value="SecD_1st"/>
    <property type="match status" value="1"/>
</dbReference>
<comment type="caution">
    <text evidence="15">The sequence shown here is derived from an EMBL/GenBank/DDBJ whole genome shotgun (WGS) entry which is preliminary data.</text>
</comment>
<gene>
    <name evidence="9 15" type="primary">secD</name>
    <name evidence="10" type="synonym">secF</name>
    <name evidence="15" type="ORF">ACFFQA_07215</name>
</gene>
<dbReference type="RefSeq" id="WP_377850878.1">
    <property type="nucleotide sequence ID" value="NZ_JBHLZU010000006.1"/>
</dbReference>